<name>A0ABS2QDG7_9BACI</name>
<evidence type="ECO:0000259" key="7">
    <source>
        <dbReference type="Pfam" id="PF04138"/>
    </source>
</evidence>
<dbReference type="Proteomes" id="UP000823486">
    <property type="component" value="Unassembled WGS sequence"/>
</dbReference>
<feature type="transmembrane region" description="Helical" evidence="6">
    <location>
        <begin position="81"/>
        <end position="98"/>
    </location>
</feature>
<evidence type="ECO:0000256" key="3">
    <source>
        <dbReference type="ARBA" id="ARBA00022692"/>
    </source>
</evidence>
<dbReference type="Pfam" id="PF04138">
    <property type="entry name" value="GtrA_DPMS_TM"/>
    <property type="match status" value="1"/>
</dbReference>
<dbReference type="InterPro" id="IPR051401">
    <property type="entry name" value="GtrA_CellWall_Glycosyl"/>
</dbReference>
<organism evidence="8 9">
    <name type="scientific">Peribacillus deserti</name>
    <dbReference type="NCBI Taxonomy" id="673318"/>
    <lineage>
        <taxon>Bacteria</taxon>
        <taxon>Bacillati</taxon>
        <taxon>Bacillota</taxon>
        <taxon>Bacilli</taxon>
        <taxon>Bacillales</taxon>
        <taxon>Bacillaceae</taxon>
        <taxon>Peribacillus</taxon>
    </lineage>
</organism>
<evidence type="ECO:0000256" key="2">
    <source>
        <dbReference type="ARBA" id="ARBA00009399"/>
    </source>
</evidence>
<feature type="transmembrane region" description="Helical" evidence="6">
    <location>
        <begin position="48"/>
        <end position="69"/>
    </location>
</feature>
<proteinExistence type="inferred from homology"/>
<gene>
    <name evidence="8" type="ORF">JOC77_000611</name>
</gene>
<dbReference type="RefSeq" id="WP_204538350.1">
    <property type="nucleotide sequence ID" value="NZ_JAFBFI010000002.1"/>
</dbReference>
<dbReference type="EMBL" id="JAFBFI010000002">
    <property type="protein sequence ID" value="MBM7691206.1"/>
    <property type="molecule type" value="Genomic_DNA"/>
</dbReference>
<evidence type="ECO:0000256" key="1">
    <source>
        <dbReference type="ARBA" id="ARBA00004141"/>
    </source>
</evidence>
<dbReference type="PANTHER" id="PTHR38459:SF1">
    <property type="entry name" value="PROPHAGE BACTOPRENOL-LINKED GLUCOSE TRANSLOCASE HOMOLOG"/>
    <property type="match status" value="1"/>
</dbReference>
<keyword evidence="5 6" id="KW-0472">Membrane</keyword>
<evidence type="ECO:0000313" key="9">
    <source>
        <dbReference type="Proteomes" id="UP000823486"/>
    </source>
</evidence>
<reference evidence="8 9" key="1">
    <citation type="submission" date="2021-01" db="EMBL/GenBank/DDBJ databases">
        <title>Genomic Encyclopedia of Type Strains, Phase IV (KMG-IV): sequencing the most valuable type-strain genomes for metagenomic binning, comparative biology and taxonomic classification.</title>
        <authorList>
            <person name="Goeker M."/>
        </authorList>
    </citation>
    <scope>NUCLEOTIDE SEQUENCE [LARGE SCALE GENOMIC DNA]</scope>
    <source>
        <strain evidence="8 9">DSM 105482</strain>
    </source>
</reference>
<protein>
    <submittedName>
        <fullName evidence="8">Flippase GtrA</fullName>
    </submittedName>
</protein>
<feature type="transmembrane region" description="Helical" evidence="6">
    <location>
        <begin position="118"/>
        <end position="136"/>
    </location>
</feature>
<evidence type="ECO:0000313" key="8">
    <source>
        <dbReference type="EMBL" id="MBM7691206.1"/>
    </source>
</evidence>
<evidence type="ECO:0000256" key="4">
    <source>
        <dbReference type="ARBA" id="ARBA00022989"/>
    </source>
</evidence>
<dbReference type="InterPro" id="IPR007267">
    <property type="entry name" value="GtrA_DPMS_TM"/>
</dbReference>
<evidence type="ECO:0000256" key="5">
    <source>
        <dbReference type="ARBA" id="ARBA00023136"/>
    </source>
</evidence>
<comment type="caution">
    <text evidence="8">The sequence shown here is derived from an EMBL/GenBank/DDBJ whole genome shotgun (WGS) entry which is preliminary data.</text>
</comment>
<keyword evidence="9" id="KW-1185">Reference proteome</keyword>
<accession>A0ABS2QDG7</accession>
<evidence type="ECO:0000256" key="6">
    <source>
        <dbReference type="SAM" id="Phobius"/>
    </source>
</evidence>
<feature type="transmembrane region" description="Helical" evidence="6">
    <location>
        <begin position="21"/>
        <end position="42"/>
    </location>
</feature>
<comment type="similarity">
    <text evidence="2">Belongs to the GtrA family.</text>
</comment>
<dbReference type="PANTHER" id="PTHR38459">
    <property type="entry name" value="PROPHAGE BACTOPRENOL-LINKED GLUCOSE TRANSLOCASE HOMOLOG"/>
    <property type="match status" value="1"/>
</dbReference>
<keyword evidence="3 6" id="KW-0812">Transmembrane</keyword>
<comment type="subcellular location">
    <subcellularLocation>
        <location evidence="1">Membrane</location>
        <topology evidence="1">Multi-pass membrane protein</topology>
    </subcellularLocation>
</comment>
<sequence>MRRIPLILKNCLKLTSPFIRFLLVGIVNTLIGLSSILILMNILGVGYWYSTLAGNAIGAVASFFLNRAFTFKSSVSYGKSAFRFAGVIVICYFLSYSVSGMLAENVQSMLAFTPGTSAQNTAVLIGSLLYTVLNFMGQKYFVFYRRVQEF</sequence>
<keyword evidence="4 6" id="KW-1133">Transmembrane helix</keyword>
<feature type="domain" description="GtrA/DPMS transmembrane" evidence="7">
    <location>
        <begin position="20"/>
        <end position="143"/>
    </location>
</feature>